<dbReference type="Pfam" id="PF03864">
    <property type="entry name" value="Phage_cap_E"/>
    <property type="match status" value="1"/>
</dbReference>
<dbReference type="InterPro" id="IPR005564">
    <property type="entry name" value="Major_capsid_GpE"/>
</dbReference>
<gene>
    <name evidence="1" type="ORF">KMZ68_23350</name>
</gene>
<dbReference type="KEGG" id="bsei:KMZ68_23350"/>
<name>A0A975NME1_9BRAD</name>
<accession>A0A975NME1</accession>
<protein>
    <submittedName>
        <fullName evidence="1">Major capsid protein</fullName>
    </submittedName>
</protein>
<dbReference type="EMBL" id="CP076135">
    <property type="protein sequence ID" value="QWG17853.1"/>
    <property type="molecule type" value="Genomic_DNA"/>
</dbReference>
<dbReference type="AlphaFoldDB" id="A0A975NME1"/>
<organism evidence="1 2">
    <name type="scientific">Bradyrhizobium sediminis</name>
    <dbReference type="NCBI Taxonomy" id="2840469"/>
    <lineage>
        <taxon>Bacteria</taxon>
        <taxon>Pseudomonadati</taxon>
        <taxon>Pseudomonadota</taxon>
        <taxon>Alphaproteobacteria</taxon>
        <taxon>Hyphomicrobiales</taxon>
        <taxon>Nitrobacteraceae</taxon>
        <taxon>Bradyrhizobium</taxon>
    </lineage>
</organism>
<evidence type="ECO:0000313" key="2">
    <source>
        <dbReference type="Proteomes" id="UP000680805"/>
    </source>
</evidence>
<proteinExistence type="predicted"/>
<sequence length="348" mass="38269">MDNFTDLFSGDAFTMQSLSAAINEVDHIPGRAGQLVFASQDVLKPVNTLSVVIERVGEDLKLIQTTARGAPAEKLLGDKRSMISLDIPHIQLEDTIYADSVQNVRQFGTSNQLTTVESAVNKSLTKIAHRLDFTLEHHRLGAVLGVIRDADGSVLTDIYSAFGYLNSLGFAAPEPFNFDLNNPAVDVRLKAQDVTRYMRRHAKTILPRDALPWAFCGDNFFDKLISHADVKDAYRGSDNAAAVLGGNYAFGVFEHGGIVWENYQGSDDNSTIAVDPNECRFFFANAPELYSESYAPADYIETVNTPGLPRYAKIAVDPKFQKFVELEAQTNPLPLCLRPATLCKGTIS</sequence>
<dbReference type="Proteomes" id="UP000680805">
    <property type="component" value="Chromosome"/>
</dbReference>
<reference evidence="1" key="1">
    <citation type="submission" date="2021-06" db="EMBL/GenBank/DDBJ databases">
        <title>Bradyrhizobium sp. S2-11-2 Genome sequencing.</title>
        <authorList>
            <person name="Jin L."/>
        </authorList>
    </citation>
    <scope>NUCLEOTIDE SEQUENCE</scope>
    <source>
        <strain evidence="1">S2-11-2</strain>
    </source>
</reference>
<evidence type="ECO:0000313" key="1">
    <source>
        <dbReference type="EMBL" id="QWG17853.1"/>
    </source>
</evidence>
<dbReference type="RefSeq" id="WP_215613476.1">
    <property type="nucleotide sequence ID" value="NZ_CP076135.1"/>
</dbReference>